<protein>
    <recommendedName>
        <fullName evidence="5">Alpha-type protein kinase domain-containing protein</fullName>
    </recommendedName>
</protein>
<organism evidence="6 7">
    <name type="scientific">Sphaerobolus stellatus (strain SS14)</name>
    <dbReference type="NCBI Taxonomy" id="990650"/>
    <lineage>
        <taxon>Eukaryota</taxon>
        <taxon>Fungi</taxon>
        <taxon>Dikarya</taxon>
        <taxon>Basidiomycota</taxon>
        <taxon>Agaricomycotina</taxon>
        <taxon>Agaricomycetes</taxon>
        <taxon>Phallomycetidae</taxon>
        <taxon>Geastrales</taxon>
        <taxon>Sphaerobolaceae</taxon>
        <taxon>Sphaerobolus</taxon>
    </lineage>
</organism>
<accession>A0A0C9VSM4</accession>
<dbReference type="AlphaFoldDB" id="A0A0C9VSM4"/>
<evidence type="ECO:0000256" key="2">
    <source>
        <dbReference type="ARBA" id="ARBA00022679"/>
    </source>
</evidence>
<keyword evidence="2" id="KW-0808">Transferase</keyword>
<keyword evidence="7" id="KW-1185">Reference proteome</keyword>
<evidence type="ECO:0000256" key="3">
    <source>
        <dbReference type="ARBA" id="ARBA00022777"/>
    </source>
</evidence>
<dbReference type="InterPro" id="IPR011009">
    <property type="entry name" value="Kinase-like_dom_sf"/>
</dbReference>
<evidence type="ECO:0000313" key="7">
    <source>
        <dbReference type="Proteomes" id="UP000054279"/>
    </source>
</evidence>
<dbReference type="InterPro" id="IPR004166">
    <property type="entry name" value="a-kinase_dom"/>
</dbReference>
<evidence type="ECO:0000259" key="5">
    <source>
        <dbReference type="PROSITE" id="PS51158"/>
    </source>
</evidence>
<sequence>MSLTESGSLLYLTFYTYSFPPFTSKGKIGFSAPHIQMQFGQVNSSLSTAPTIPCSEVVYSRFSSIFPVPGHPGSLPASQAVSHADSSFISYTPAHRSFAAHFQMRAQQAYGLLEVVSVRAGLGYNSKHGKFEKIGEVVKAIPNVPAHIGLAELRRTIISNIAEEMNVWLWDFQLDLHTLVLSDQHGTPIPQRYPDIDVILNPCWDKNMSKSITPKWIGPPQNRPVPIFSQDLTRRTLSYRSRDTSEPWDTAGSQENFTSFTRPVTPPLTAGLENRSKRRLEASPRSTEPTTPKCVTSDITESSVFVSPPRAMVIEALKSQGAPSKETQTRELNTENLFVSVEILAERSFTYDDLLAYLKIQFTPGGPFVGNLKVDFKAEIGTVKGAFKTAHRGILIPLDPHFSMSTEFPWQKPICVKWLYIHQCVSPKMILKDHYLPSKELELTDQELRCYPFADALMRFVYKFITQETVKLGSPPFSIPRMQYVKVAHMRIQGINDTIMAEEMISEPFVKHMNNTSPEPLPDLDEEDLHHAEFLWFAQHVQWEKTGGLAFISDFQGGRSLLTDPQVMTSPDLGDDLFAGGNIPFGFNEFCLRHHCNNIANFSNLSMSILNRTMQRKLQKM</sequence>
<name>A0A0C9VSM4_SPHS4</name>
<dbReference type="HOGENOM" id="CLU_440173_0_0_1"/>
<proteinExistence type="predicted"/>
<evidence type="ECO:0000256" key="1">
    <source>
        <dbReference type="ARBA" id="ARBA00022527"/>
    </source>
</evidence>
<dbReference type="OrthoDB" id="301415at2759"/>
<dbReference type="PROSITE" id="PS51158">
    <property type="entry name" value="ALPHA_KINASE"/>
    <property type="match status" value="1"/>
</dbReference>
<feature type="region of interest" description="Disordered" evidence="4">
    <location>
        <begin position="240"/>
        <end position="295"/>
    </location>
</feature>
<dbReference type="SUPFAM" id="SSF56112">
    <property type="entry name" value="Protein kinase-like (PK-like)"/>
    <property type="match status" value="1"/>
</dbReference>
<dbReference type="Proteomes" id="UP000054279">
    <property type="component" value="Unassembled WGS sequence"/>
</dbReference>
<evidence type="ECO:0000256" key="4">
    <source>
        <dbReference type="SAM" id="MobiDB-lite"/>
    </source>
</evidence>
<reference evidence="6 7" key="1">
    <citation type="submission" date="2014-06" db="EMBL/GenBank/DDBJ databases">
        <title>Evolutionary Origins and Diversification of the Mycorrhizal Mutualists.</title>
        <authorList>
            <consortium name="DOE Joint Genome Institute"/>
            <consortium name="Mycorrhizal Genomics Consortium"/>
            <person name="Kohler A."/>
            <person name="Kuo A."/>
            <person name="Nagy L.G."/>
            <person name="Floudas D."/>
            <person name="Copeland A."/>
            <person name="Barry K.W."/>
            <person name="Cichocki N."/>
            <person name="Veneault-Fourrey C."/>
            <person name="LaButti K."/>
            <person name="Lindquist E.A."/>
            <person name="Lipzen A."/>
            <person name="Lundell T."/>
            <person name="Morin E."/>
            <person name="Murat C."/>
            <person name="Riley R."/>
            <person name="Ohm R."/>
            <person name="Sun H."/>
            <person name="Tunlid A."/>
            <person name="Henrissat B."/>
            <person name="Grigoriev I.V."/>
            <person name="Hibbett D.S."/>
            <person name="Martin F."/>
        </authorList>
    </citation>
    <scope>NUCLEOTIDE SEQUENCE [LARGE SCALE GENOMIC DNA]</scope>
    <source>
        <strain evidence="6 7">SS14</strain>
    </source>
</reference>
<dbReference type="Pfam" id="PF02816">
    <property type="entry name" value="Alpha_kinase"/>
    <property type="match status" value="1"/>
</dbReference>
<feature type="compositionally biased region" description="Polar residues" evidence="4">
    <location>
        <begin position="284"/>
        <end position="295"/>
    </location>
</feature>
<keyword evidence="1" id="KW-0723">Serine/threonine-protein kinase</keyword>
<dbReference type="EMBL" id="KN837137">
    <property type="protein sequence ID" value="KIJ41425.1"/>
    <property type="molecule type" value="Genomic_DNA"/>
</dbReference>
<gene>
    <name evidence="6" type="ORF">M422DRAFT_255630</name>
</gene>
<dbReference type="GO" id="GO:0004674">
    <property type="term" value="F:protein serine/threonine kinase activity"/>
    <property type="evidence" value="ECO:0007669"/>
    <property type="project" value="UniProtKB-KW"/>
</dbReference>
<dbReference type="Gene3D" id="3.20.200.10">
    <property type="entry name" value="MHCK/EF2 kinase"/>
    <property type="match status" value="1"/>
</dbReference>
<feature type="compositionally biased region" description="Polar residues" evidence="4">
    <location>
        <begin position="251"/>
        <end position="262"/>
    </location>
</feature>
<evidence type="ECO:0000313" key="6">
    <source>
        <dbReference type="EMBL" id="KIJ41425.1"/>
    </source>
</evidence>
<dbReference type="GO" id="GO:0005524">
    <property type="term" value="F:ATP binding"/>
    <property type="evidence" value="ECO:0007669"/>
    <property type="project" value="InterPro"/>
</dbReference>
<feature type="domain" description="Alpha-type protein kinase" evidence="5">
    <location>
        <begin position="341"/>
        <end position="610"/>
    </location>
</feature>
<keyword evidence="3" id="KW-0418">Kinase</keyword>